<name>A0A6J6U0D2_9ZZZZ</name>
<gene>
    <name evidence="2" type="ORF">UFOPK2855_00265</name>
</gene>
<keyword evidence="1" id="KW-0472">Membrane</keyword>
<dbReference type="EMBL" id="CAEZZK010000030">
    <property type="protein sequence ID" value="CAB4753222.1"/>
    <property type="molecule type" value="Genomic_DNA"/>
</dbReference>
<keyword evidence="1" id="KW-1133">Transmembrane helix</keyword>
<protein>
    <submittedName>
        <fullName evidence="2">Unannotated protein</fullName>
    </submittedName>
</protein>
<sequence>MTLKQHSKILFNKAILLWVALCILAIFRFALVSNNRTFQYDEWNFVLNRWQFNPDTFLQPHNSHFSIFPATIFWILLHIAGLNHYGVYQLAGYFAHIFVASVLAILVAQKLGKTTAIALGASILFLGAGVENILWPFQIGAMLSLVGYLLAIYFLESSLPRRNILILLALILSIGSAGFGIAAIVAITIEMVIAKQLLKSWWVPVVPTVVWLSWYLKYGESDAQTENISISVRYINESFAGSLSGFFNLSLGWGFILEVFFTLIILYFVFVKKLFTPRLAGLCVLLFVNWFFTAFSRAQYWAPQSSRYLYFSIPIIILVCVEFSRSFSRPRLSVAVVIISIWSITAGWTQFESHASWLRNWSSDVRAELSVLESRRHFVERDYQPDPIRAPDIETGKYFAAIRALKSSPALDVAKLRTSSASTRIEVDRVLLETDVLTITQPKESASFCKTGVIASDFLTLPSLRTAIASPDGDIEIGFRNFGDTPSSVLKIFIPSGSQVTVSISSSLNQNMWIVSSLTPNKRVCIAPTTR</sequence>
<feature type="transmembrane region" description="Helical" evidence="1">
    <location>
        <begin position="332"/>
        <end position="351"/>
    </location>
</feature>
<feature type="transmembrane region" description="Helical" evidence="1">
    <location>
        <begin position="282"/>
        <end position="302"/>
    </location>
</feature>
<feature type="transmembrane region" description="Helical" evidence="1">
    <location>
        <begin position="308"/>
        <end position="325"/>
    </location>
</feature>
<evidence type="ECO:0000313" key="2">
    <source>
        <dbReference type="EMBL" id="CAB4753222.1"/>
    </source>
</evidence>
<dbReference type="AlphaFoldDB" id="A0A6J6U0D2"/>
<feature type="transmembrane region" description="Helical" evidence="1">
    <location>
        <begin position="12"/>
        <end position="31"/>
    </location>
</feature>
<reference evidence="2" key="1">
    <citation type="submission" date="2020-05" db="EMBL/GenBank/DDBJ databases">
        <authorList>
            <person name="Chiriac C."/>
            <person name="Salcher M."/>
            <person name="Ghai R."/>
            <person name="Kavagutti S V."/>
        </authorList>
    </citation>
    <scope>NUCLEOTIDE SEQUENCE</scope>
</reference>
<feature type="transmembrane region" description="Helical" evidence="1">
    <location>
        <begin position="137"/>
        <end position="155"/>
    </location>
</feature>
<feature type="transmembrane region" description="Helical" evidence="1">
    <location>
        <begin position="167"/>
        <end position="189"/>
    </location>
</feature>
<accession>A0A6J6U0D2</accession>
<proteinExistence type="predicted"/>
<feature type="transmembrane region" description="Helical" evidence="1">
    <location>
        <begin position="65"/>
        <end position="83"/>
    </location>
</feature>
<evidence type="ECO:0000256" key="1">
    <source>
        <dbReference type="SAM" id="Phobius"/>
    </source>
</evidence>
<feature type="transmembrane region" description="Helical" evidence="1">
    <location>
        <begin position="90"/>
        <end position="108"/>
    </location>
</feature>
<organism evidence="2">
    <name type="scientific">freshwater metagenome</name>
    <dbReference type="NCBI Taxonomy" id="449393"/>
    <lineage>
        <taxon>unclassified sequences</taxon>
        <taxon>metagenomes</taxon>
        <taxon>ecological metagenomes</taxon>
    </lineage>
</organism>
<feature type="transmembrane region" description="Helical" evidence="1">
    <location>
        <begin position="251"/>
        <end position="270"/>
    </location>
</feature>
<keyword evidence="1" id="KW-0812">Transmembrane</keyword>